<name>A0ABW8QAS5_9FLAO</name>
<evidence type="ECO:0000313" key="3">
    <source>
        <dbReference type="Proteomes" id="UP001622370"/>
    </source>
</evidence>
<keyword evidence="2" id="KW-0328">Glycosyltransferase</keyword>
<proteinExistence type="predicted"/>
<feature type="domain" description="Glycosyl transferase family 1" evidence="1">
    <location>
        <begin position="199"/>
        <end position="358"/>
    </location>
</feature>
<dbReference type="Pfam" id="PF00534">
    <property type="entry name" value="Glycos_transf_1"/>
    <property type="match status" value="1"/>
</dbReference>
<dbReference type="SUPFAM" id="SSF53756">
    <property type="entry name" value="UDP-Glycosyltransferase/glycogen phosphorylase"/>
    <property type="match status" value="1"/>
</dbReference>
<sequence length="384" mass="44461">MKIIFLEAVQDHGGARKSTVELAKRLKILGHEVLIVDFWGSCKPFVEAVHSAELDLRILEPREHPFIVGNSSKLKLLKNFFIYFFFELKYKNIFSKIVDEFQPDVVSVNNIKCLNILKSNASYTIDFFARSWFEYRNLSYFTKKRIRHYKPRFLAVSQSTRQAIFTGGMAELKNIKVLTTVIEDKVFNSYNPTYKPFNHENPINILFSGGFLKTKGQHTCLAIAKKLKDLGIPFKMSLTGIIYKGEESKKYYNNILNLIKKHNLTHQVSVVLDPPNITDYFKACDILIHPSWLEGLPRVCLEALSFGKPVIANPVGGVTDVVIHNFTGYITDFNVVEQYIEYITRYVEHPELYKLHSTTARRLINQNYLDSNQFENIKRIYPIQ</sequence>
<dbReference type="RefSeq" id="WP_203966795.1">
    <property type="nucleotide sequence ID" value="NZ_BOPJ01000005.1"/>
</dbReference>
<gene>
    <name evidence="2" type="ORF">ACI76L_05390</name>
</gene>
<comment type="caution">
    <text evidence="2">The sequence shown here is derived from an EMBL/GenBank/DDBJ whole genome shotgun (WGS) entry which is preliminary data.</text>
</comment>
<organism evidence="2 3">
    <name type="scientific">Capnocytophaga stomatis</name>
    <dbReference type="NCBI Taxonomy" id="1848904"/>
    <lineage>
        <taxon>Bacteria</taxon>
        <taxon>Pseudomonadati</taxon>
        <taxon>Bacteroidota</taxon>
        <taxon>Flavobacteriia</taxon>
        <taxon>Flavobacteriales</taxon>
        <taxon>Flavobacteriaceae</taxon>
        <taxon>Capnocytophaga</taxon>
    </lineage>
</organism>
<evidence type="ECO:0000313" key="2">
    <source>
        <dbReference type="EMBL" id="MFK8293207.1"/>
    </source>
</evidence>
<evidence type="ECO:0000259" key="1">
    <source>
        <dbReference type="Pfam" id="PF00534"/>
    </source>
</evidence>
<protein>
    <submittedName>
        <fullName evidence="2">Glycosyltransferase family 4 protein</fullName>
        <ecNumber evidence="2">2.4.-.-</ecNumber>
    </submittedName>
</protein>
<dbReference type="CDD" id="cd03801">
    <property type="entry name" value="GT4_PimA-like"/>
    <property type="match status" value="1"/>
</dbReference>
<dbReference type="InterPro" id="IPR001296">
    <property type="entry name" value="Glyco_trans_1"/>
</dbReference>
<dbReference type="EC" id="2.4.-.-" evidence="2"/>
<dbReference type="PANTHER" id="PTHR12526">
    <property type="entry name" value="GLYCOSYLTRANSFERASE"/>
    <property type="match status" value="1"/>
</dbReference>
<dbReference type="Proteomes" id="UP001622370">
    <property type="component" value="Unassembled WGS sequence"/>
</dbReference>
<dbReference type="GO" id="GO:0016757">
    <property type="term" value="F:glycosyltransferase activity"/>
    <property type="evidence" value="ECO:0007669"/>
    <property type="project" value="UniProtKB-KW"/>
</dbReference>
<reference evidence="2 3" key="1">
    <citation type="journal article" date="2016" name="Sci. Rep.">
        <title>Whole genome sequencing identifies a novel species of the genus Capnocytophaga isolated from dog and cat bite wounds in humans.</title>
        <authorList>
            <person name="Zangenah S."/>
            <person name="Abbasi N."/>
            <person name="Andersson A.F."/>
            <person name="Bergman P."/>
        </authorList>
    </citation>
    <scope>NUCLEOTIDE SEQUENCE [LARGE SCALE GENOMIC DNA]</scope>
    <source>
        <strain evidence="2 3">W5</strain>
    </source>
</reference>
<keyword evidence="3" id="KW-1185">Reference proteome</keyword>
<dbReference type="Gene3D" id="3.40.50.2000">
    <property type="entry name" value="Glycogen Phosphorylase B"/>
    <property type="match status" value="2"/>
</dbReference>
<dbReference type="EMBL" id="JBJGWJ010000003">
    <property type="protein sequence ID" value="MFK8293207.1"/>
    <property type="molecule type" value="Genomic_DNA"/>
</dbReference>
<keyword evidence="2" id="KW-0808">Transferase</keyword>
<accession>A0ABW8QAS5</accession>